<dbReference type="InterPro" id="IPR016088">
    <property type="entry name" value="Chalcone_isomerase_3-sand"/>
</dbReference>
<dbReference type="InterPro" id="IPR036298">
    <property type="entry name" value="Chalcone_isomerase_sf"/>
</dbReference>
<reference evidence="3" key="1">
    <citation type="submission" date="2023-09" db="EMBL/GenBank/DDBJ databases">
        <title>Undibacterium sp. 20NA77.5 isolated from freshwater.</title>
        <authorList>
            <person name="Le V."/>
            <person name="Ko S.-R."/>
            <person name="Ahn C.-Y."/>
            <person name="Oh H.-M."/>
        </authorList>
    </citation>
    <scope>NUCLEOTIDE SEQUENCE</scope>
    <source>
        <strain evidence="3">20NA77.5</strain>
    </source>
</reference>
<dbReference type="PANTHER" id="PTHR47698:SF2">
    <property type="entry name" value="FATTY-ACID-BINDING PROTEIN 3, CHLOROPLASTIC"/>
    <property type="match status" value="1"/>
</dbReference>
<dbReference type="InterPro" id="IPR016087">
    <property type="entry name" value="Chalcone_isomerase"/>
</dbReference>
<dbReference type="Pfam" id="PF16036">
    <property type="entry name" value="Chalcone_3"/>
    <property type="match status" value="1"/>
</dbReference>
<organism evidence="3 4">
    <name type="scientific">Undibacterium cyanobacteriorum</name>
    <dbReference type="NCBI Taxonomy" id="3073561"/>
    <lineage>
        <taxon>Bacteria</taxon>
        <taxon>Pseudomonadati</taxon>
        <taxon>Pseudomonadota</taxon>
        <taxon>Betaproteobacteria</taxon>
        <taxon>Burkholderiales</taxon>
        <taxon>Oxalobacteraceae</taxon>
        <taxon>Undibacterium</taxon>
    </lineage>
</organism>
<dbReference type="RefSeq" id="WP_309480837.1">
    <property type="nucleotide sequence ID" value="NZ_CP133720.1"/>
</dbReference>
<evidence type="ECO:0000256" key="1">
    <source>
        <dbReference type="SAM" id="SignalP"/>
    </source>
</evidence>
<gene>
    <name evidence="3" type="ORF">RF679_11845</name>
</gene>
<keyword evidence="1" id="KW-0732">Signal</keyword>
<feature type="chain" id="PRO_5046173583" evidence="1">
    <location>
        <begin position="30"/>
        <end position="202"/>
    </location>
</feature>
<name>A0ABY9RET2_9BURK</name>
<evidence type="ECO:0000313" key="4">
    <source>
        <dbReference type="Proteomes" id="UP001181355"/>
    </source>
</evidence>
<sequence length="202" mass="21899">MRQTNRLTTGLKYLIASCSLILACGQSFASTEVNGVKFEDTAKVGGKDLKLNGAGMRVKAAFFKLYVAGLYLTDKKTTTADILALTGPKRVQIVMLREISSEDFGEAFMKGLNDNSDKAEKSKLVNQTVSFGELFASVPSLKKGDVLMLDWNPGTGMQSFLNGKQIGATIAEPLFFNAVLKIWLGDRAVDSTLKEKMLGDKG</sequence>
<evidence type="ECO:0000259" key="2">
    <source>
        <dbReference type="Pfam" id="PF16036"/>
    </source>
</evidence>
<feature type="signal peptide" evidence="1">
    <location>
        <begin position="1"/>
        <end position="29"/>
    </location>
</feature>
<dbReference type="Gene3D" id="3.50.70.10">
    <property type="match status" value="1"/>
</dbReference>
<dbReference type="PROSITE" id="PS51257">
    <property type="entry name" value="PROKAR_LIPOPROTEIN"/>
    <property type="match status" value="1"/>
</dbReference>
<dbReference type="GO" id="GO:0016853">
    <property type="term" value="F:isomerase activity"/>
    <property type="evidence" value="ECO:0007669"/>
    <property type="project" value="UniProtKB-KW"/>
</dbReference>
<dbReference type="EMBL" id="CP133720">
    <property type="protein sequence ID" value="WMW79339.1"/>
    <property type="molecule type" value="Genomic_DNA"/>
</dbReference>
<feature type="domain" description="Chalcone isomerase" evidence="2">
    <location>
        <begin position="31"/>
        <end position="199"/>
    </location>
</feature>
<dbReference type="SUPFAM" id="SSF54626">
    <property type="entry name" value="Chalcone isomerase"/>
    <property type="match status" value="1"/>
</dbReference>
<dbReference type="Proteomes" id="UP001181355">
    <property type="component" value="Chromosome"/>
</dbReference>
<protein>
    <submittedName>
        <fullName evidence="3">Chalcone isomerase family protein</fullName>
    </submittedName>
</protein>
<accession>A0ABY9RET2</accession>
<dbReference type="PANTHER" id="PTHR47698">
    <property type="entry name" value="FATTY-ACID-BINDING PROTEIN 3, CHLOROPLASTIC"/>
    <property type="match status" value="1"/>
</dbReference>
<evidence type="ECO:0000313" key="3">
    <source>
        <dbReference type="EMBL" id="WMW79339.1"/>
    </source>
</evidence>
<keyword evidence="3" id="KW-0413">Isomerase</keyword>
<proteinExistence type="predicted"/>
<keyword evidence="4" id="KW-1185">Reference proteome</keyword>